<reference evidence="6" key="1">
    <citation type="submission" date="2019-03" db="EMBL/GenBank/DDBJ databases">
        <title>Improved annotation for the trematode Fasciola hepatica.</title>
        <authorList>
            <person name="Choi Y.-J."/>
            <person name="Martin J."/>
            <person name="Mitreva M."/>
        </authorList>
    </citation>
    <scope>NUCLEOTIDE SEQUENCE [LARGE SCALE GENOMIC DNA]</scope>
</reference>
<sequence>MINSGSSHNDSISRRPIAFFMRKGADCLSKWVGESERQLRLLFNQAYRMRPSIIFFDEIDGLAPVRSSRKVFTLNLANLVAFPSSVGMCPEAALAQILSAVKCSMLCPDQNHRPEATIKATTGVVLFIPQVDTLLRRLPHLTAVYLVDRLQSLMNDLVAETVHCALPLVDSPFGLSDLSQAVSQPARRLLLVATVKKRIPNRPRPLKRNIPTSVASSPTQRTTDVRTTPGLNVSIMTAITPIQGTVIARRSNENWSPVSREAWIRALQVVRPSSDRSDMDVSALSGLQPSASALAATKRTMLSPQLAPLLSSTVNQIVELFRIAFKPINLESVTRSAVDLFNPDSSVCLPSVLLSSPKLLLSGDLPDHLVSAVWHRLELVQVNLWL</sequence>
<dbReference type="EMBL" id="JXXN02007926">
    <property type="protein sequence ID" value="THD18934.1"/>
    <property type="molecule type" value="Genomic_DNA"/>
</dbReference>
<proteinExistence type="inferred from homology"/>
<evidence type="ECO:0000313" key="6">
    <source>
        <dbReference type="EMBL" id="THD18934.1"/>
    </source>
</evidence>
<dbReference type="Pfam" id="PF00004">
    <property type="entry name" value="AAA"/>
    <property type="match status" value="1"/>
</dbReference>
<comment type="similarity">
    <text evidence="1">Belongs to the AAA ATPase family.</text>
</comment>
<dbReference type="GO" id="GO:0006337">
    <property type="term" value="P:nucleosome disassembly"/>
    <property type="evidence" value="ECO:0007669"/>
    <property type="project" value="TreeGrafter"/>
</dbReference>
<dbReference type="InterPro" id="IPR027417">
    <property type="entry name" value="P-loop_NTPase"/>
</dbReference>
<accession>A0A4E0QWS9</accession>
<dbReference type="GO" id="GO:0045815">
    <property type="term" value="P:transcription initiation-coupled chromatin remodeling"/>
    <property type="evidence" value="ECO:0007669"/>
    <property type="project" value="TreeGrafter"/>
</dbReference>
<dbReference type="GO" id="GO:0006334">
    <property type="term" value="P:nucleosome assembly"/>
    <property type="evidence" value="ECO:0007669"/>
    <property type="project" value="TreeGrafter"/>
</dbReference>
<evidence type="ECO:0000256" key="4">
    <source>
        <dbReference type="SAM" id="MobiDB-lite"/>
    </source>
</evidence>
<dbReference type="Proteomes" id="UP000230066">
    <property type="component" value="Unassembled WGS sequence"/>
</dbReference>
<dbReference type="PANTHER" id="PTHR23069:SF0">
    <property type="entry name" value="TAT-BINDING HOMOLOG 7"/>
    <property type="match status" value="1"/>
</dbReference>
<keyword evidence="2" id="KW-0547">Nucleotide-binding</keyword>
<evidence type="ECO:0000256" key="1">
    <source>
        <dbReference type="ARBA" id="ARBA00006914"/>
    </source>
</evidence>
<dbReference type="Gene3D" id="3.40.50.300">
    <property type="entry name" value="P-loop containing nucleotide triphosphate hydrolases"/>
    <property type="match status" value="1"/>
</dbReference>
<gene>
    <name evidence="6" type="ORF">D915_010276</name>
</gene>
<evidence type="ECO:0000259" key="5">
    <source>
        <dbReference type="Pfam" id="PF00004"/>
    </source>
</evidence>
<evidence type="ECO:0000256" key="3">
    <source>
        <dbReference type="ARBA" id="ARBA00022840"/>
    </source>
</evidence>
<dbReference type="AlphaFoldDB" id="A0A4E0QWS9"/>
<keyword evidence="3" id="KW-0067">ATP-binding</keyword>
<dbReference type="GO" id="GO:0042393">
    <property type="term" value="F:histone binding"/>
    <property type="evidence" value="ECO:0007669"/>
    <property type="project" value="TreeGrafter"/>
</dbReference>
<dbReference type="GO" id="GO:0005524">
    <property type="term" value="F:ATP binding"/>
    <property type="evidence" value="ECO:0007669"/>
    <property type="project" value="UniProtKB-KW"/>
</dbReference>
<keyword evidence="7" id="KW-1185">Reference proteome</keyword>
<dbReference type="GO" id="GO:0003682">
    <property type="term" value="F:chromatin binding"/>
    <property type="evidence" value="ECO:0007669"/>
    <property type="project" value="TreeGrafter"/>
</dbReference>
<organism evidence="6 7">
    <name type="scientific">Fasciola hepatica</name>
    <name type="common">Liver fluke</name>
    <dbReference type="NCBI Taxonomy" id="6192"/>
    <lineage>
        <taxon>Eukaryota</taxon>
        <taxon>Metazoa</taxon>
        <taxon>Spiralia</taxon>
        <taxon>Lophotrochozoa</taxon>
        <taxon>Platyhelminthes</taxon>
        <taxon>Trematoda</taxon>
        <taxon>Digenea</taxon>
        <taxon>Plagiorchiida</taxon>
        <taxon>Echinostomata</taxon>
        <taxon>Echinostomatoidea</taxon>
        <taxon>Fasciolidae</taxon>
        <taxon>Fasciola</taxon>
    </lineage>
</organism>
<protein>
    <submittedName>
        <fullName evidence="6">ATPase family AAA domain-containing protein 2</fullName>
    </submittedName>
</protein>
<dbReference type="PANTHER" id="PTHR23069">
    <property type="entry name" value="AAA DOMAIN-CONTAINING"/>
    <property type="match status" value="1"/>
</dbReference>
<evidence type="ECO:0000313" key="7">
    <source>
        <dbReference type="Proteomes" id="UP000230066"/>
    </source>
</evidence>
<feature type="region of interest" description="Disordered" evidence="4">
    <location>
        <begin position="202"/>
        <end position="226"/>
    </location>
</feature>
<name>A0A4E0QWS9_FASHE</name>
<feature type="compositionally biased region" description="Polar residues" evidence="4">
    <location>
        <begin position="210"/>
        <end position="226"/>
    </location>
</feature>
<dbReference type="SUPFAM" id="SSF52540">
    <property type="entry name" value="P-loop containing nucleoside triphosphate hydrolases"/>
    <property type="match status" value="1"/>
</dbReference>
<comment type="caution">
    <text evidence="6">The sequence shown here is derived from an EMBL/GenBank/DDBJ whole genome shotgun (WGS) entry which is preliminary data.</text>
</comment>
<dbReference type="GO" id="GO:0005634">
    <property type="term" value="C:nucleus"/>
    <property type="evidence" value="ECO:0007669"/>
    <property type="project" value="TreeGrafter"/>
</dbReference>
<dbReference type="InterPro" id="IPR045199">
    <property type="entry name" value="ATAD2-like"/>
</dbReference>
<dbReference type="GO" id="GO:0016887">
    <property type="term" value="F:ATP hydrolysis activity"/>
    <property type="evidence" value="ECO:0007669"/>
    <property type="project" value="InterPro"/>
</dbReference>
<evidence type="ECO:0000256" key="2">
    <source>
        <dbReference type="ARBA" id="ARBA00022741"/>
    </source>
</evidence>
<feature type="domain" description="ATPase AAA-type core" evidence="5">
    <location>
        <begin position="17"/>
        <end position="67"/>
    </location>
</feature>
<dbReference type="InterPro" id="IPR003959">
    <property type="entry name" value="ATPase_AAA_core"/>
</dbReference>